<evidence type="ECO:0000259" key="1">
    <source>
        <dbReference type="Pfam" id="PF00425"/>
    </source>
</evidence>
<dbReference type="PANTHER" id="PTHR11236">
    <property type="entry name" value="AMINOBENZOATE/ANTHRANILATE SYNTHASE"/>
    <property type="match status" value="1"/>
</dbReference>
<dbReference type="EMBL" id="CP049075">
    <property type="protein sequence ID" value="QLI05930.1"/>
    <property type="molecule type" value="Genomic_DNA"/>
</dbReference>
<dbReference type="GO" id="GO:0000162">
    <property type="term" value="P:L-tryptophan biosynthetic process"/>
    <property type="evidence" value="ECO:0007669"/>
    <property type="project" value="TreeGrafter"/>
</dbReference>
<keyword evidence="3" id="KW-1185">Reference proteome</keyword>
<organism evidence="2 3">
    <name type="scientific">Candidatus Campylobacter infans</name>
    <dbReference type="NCBI Taxonomy" id="2561898"/>
    <lineage>
        <taxon>Bacteria</taxon>
        <taxon>Pseudomonadati</taxon>
        <taxon>Campylobacterota</taxon>
        <taxon>Epsilonproteobacteria</taxon>
        <taxon>Campylobacterales</taxon>
        <taxon>Campylobacteraceae</taxon>
        <taxon>Campylobacter</taxon>
    </lineage>
</organism>
<dbReference type="AlphaFoldDB" id="A0A7H9CIK9"/>
<feature type="domain" description="Chorismate-utilising enzyme C-terminal" evidence="1">
    <location>
        <begin position="58"/>
        <end position="296"/>
    </location>
</feature>
<evidence type="ECO:0000313" key="2">
    <source>
        <dbReference type="EMBL" id="QLI05930.1"/>
    </source>
</evidence>
<keyword evidence="2" id="KW-0032">Aminotransferase</keyword>
<gene>
    <name evidence="2" type="primary">pabB</name>
    <name evidence="2" type="ORF">CINF_1450</name>
</gene>
<protein>
    <submittedName>
        <fullName evidence="2">Aminodeoxychorismate synthase, component I</fullName>
        <ecNumber evidence="2">2.6.1.85</ecNumber>
    </submittedName>
</protein>
<name>A0A7H9CIK9_9BACT</name>
<dbReference type="RefSeq" id="WP_240156112.1">
    <property type="nucleotide sequence ID" value="NZ_CP049075.1"/>
</dbReference>
<reference evidence="2 3" key="1">
    <citation type="submission" date="2020-02" db="EMBL/GenBank/DDBJ databases">
        <title>Complete genome sequence of the novel Campylobacter species Candidatus Campylobacter infans.</title>
        <authorList>
            <person name="Duim B."/>
            <person name="Zomer A."/>
            <person name="van der Graaf L."/>
            <person name="Wagenaar J."/>
        </authorList>
    </citation>
    <scope>NUCLEOTIDE SEQUENCE [LARGE SCALE GENOMIC DNA]</scope>
    <source>
        <strain evidence="2 3">19S00001</strain>
    </source>
</reference>
<dbReference type="InterPro" id="IPR019999">
    <property type="entry name" value="Anth_synth_I-like"/>
</dbReference>
<dbReference type="KEGG" id="cinf:CINF_1450"/>
<dbReference type="PRINTS" id="PR00095">
    <property type="entry name" value="ANTSNTHASEI"/>
</dbReference>
<dbReference type="Proteomes" id="UP000509414">
    <property type="component" value="Chromosome"/>
</dbReference>
<dbReference type="InterPro" id="IPR005801">
    <property type="entry name" value="ADC_synthase"/>
</dbReference>
<dbReference type="Gene3D" id="3.60.120.10">
    <property type="entry name" value="Anthranilate synthase"/>
    <property type="match status" value="1"/>
</dbReference>
<dbReference type="SUPFAM" id="SSF56322">
    <property type="entry name" value="ADC synthase"/>
    <property type="match status" value="1"/>
</dbReference>
<dbReference type="NCBIfam" id="NF005486">
    <property type="entry name" value="PRK07093.1"/>
    <property type="match status" value="1"/>
</dbReference>
<sequence>MNYSFLNEPFIALLSYDSPNDDIIIPINKASDYGIKFKLNAKNSKNIEHFIQKYPLEFKDYKARFDKVRQYQKNGHSYLLNLCFASKIKTNLNLDEIYSHAKGAAVIYKKDDFVCFTPEPFVVIKDGFIHTYPMKGTIDASVANAKAKLLNNQKEFSESAMMVDLMRNDLGRVCERVWVERFRYIQKVGNLYQTSSQISGKLRQNLSLGEIFSALLPAGSITGTPKIETMRIIKECEKCERGFYTGVFIHFDGKVCKSYVLIRFIKQRADGLYFYSGGGITLMSDVKSEYNELIQKIYFPF</sequence>
<dbReference type="GO" id="GO:0046820">
    <property type="term" value="F:4-amino-4-deoxychorismate synthase activity"/>
    <property type="evidence" value="ECO:0007669"/>
    <property type="project" value="UniProtKB-EC"/>
</dbReference>
<dbReference type="InterPro" id="IPR015890">
    <property type="entry name" value="Chorismate_C"/>
</dbReference>
<keyword evidence="2" id="KW-0808">Transferase</keyword>
<dbReference type="EC" id="2.6.1.85" evidence="2"/>
<evidence type="ECO:0000313" key="3">
    <source>
        <dbReference type="Proteomes" id="UP000509414"/>
    </source>
</evidence>
<accession>A0A7H9CIK9</accession>
<dbReference type="PANTHER" id="PTHR11236:SF50">
    <property type="entry name" value="AMINODEOXYCHORISMATE SYNTHASE COMPONENT 1"/>
    <property type="match status" value="1"/>
</dbReference>
<proteinExistence type="predicted"/>
<dbReference type="Pfam" id="PF00425">
    <property type="entry name" value="Chorismate_bind"/>
    <property type="match status" value="1"/>
</dbReference>